<dbReference type="GO" id="GO:0016559">
    <property type="term" value="P:peroxisome fission"/>
    <property type="evidence" value="ECO:0007669"/>
    <property type="project" value="InterPro"/>
</dbReference>
<comment type="subcellular location">
    <subcellularLocation>
        <location evidence="4">Peroxisome membrane</location>
    </subcellularLocation>
</comment>
<dbReference type="InterPro" id="IPR008733">
    <property type="entry name" value="PEX11"/>
</dbReference>
<keyword evidence="3" id="KW-0576">Peroxisome</keyword>
<dbReference type="Proteomes" id="UP000294933">
    <property type="component" value="Unassembled WGS sequence"/>
</dbReference>
<accession>A0A4R5XE49</accession>
<evidence type="ECO:0008006" key="8">
    <source>
        <dbReference type="Google" id="ProtNLM"/>
    </source>
</evidence>
<sequence length="377" mass="42491">MSSISFPTGPGRPRSPSLPNGHHEDFFGSSYNASSSFQINPLSAHPPRTPRTSVTSSQAHTYTTEMYGAEETHEEKEVIVEEDIEDVIEDVHSEAKARVMNAEVWREILKTSTGRDKAFKLIQYSLRVYLLFHAAATKSSLLRKPVHLPWEREVVRRLESTISGLSLTRKCLILFNWLTPLTAILAAEKNTFSMTSLSKAKEPPKPLAHTFLHAPPPVLLDLFNGLSDDIYTFSRLGLIGKRTGERAAKISDWCWFVATIIALVELNFERSITKTNMKHVESKLYNESMSGATANSTAQVTKVVEKELEKLQKQDYWLQVQRTKLLMDLVFVSYDVFNLKPARDTVKAIAALASAFLSSAKLFNTHRNTLILKETQH</sequence>
<evidence type="ECO:0000256" key="5">
    <source>
        <dbReference type="SAM" id="MobiDB-lite"/>
    </source>
</evidence>
<evidence type="ECO:0000256" key="4">
    <source>
        <dbReference type="ARBA" id="ARBA00046271"/>
    </source>
</evidence>
<dbReference type="PANTHER" id="PTHR12652:SF19">
    <property type="entry name" value="PEROXISOMAL BIOGENESIS FACTOR 11"/>
    <property type="match status" value="1"/>
</dbReference>
<gene>
    <name evidence="6" type="ORF">BD410DRAFT_892604</name>
</gene>
<organism evidence="6 7">
    <name type="scientific">Rickenella mellea</name>
    <dbReference type="NCBI Taxonomy" id="50990"/>
    <lineage>
        <taxon>Eukaryota</taxon>
        <taxon>Fungi</taxon>
        <taxon>Dikarya</taxon>
        <taxon>Basidiomycota</taxon>
        <taxon>Agaricomycotina</taxon>
        <taxon>Agaricomycetes</taxon>
        <taxon>Hymenochaetales</taxon>
        <taxon>Rickenellaceae</taxon>
        <taxon>Rickenella</taxon>
    </lineage>
</organism>
<evidence type="ECO:0000313" key="6">
    <source>
        <dbReference type="EMBL" id="TDL29273.1"/>
    </source>
</evidence>
<feature type="region of interest" description="Disordered" evidence="5">
    <location>
        <begin position="1"/>
        <end position="26"/>
    </location>
</feature>
<dbReference type="GO" id="GO:0005778">
    <property type="term" value="C:peroxisomal membrane"/>
    <property type="evidence" value="ECO:0007669"/>
    <property type="project" value="UniProtKB-SubCell"/>
</dbReference>
<dbReference type="OrthoDB" id="411017at2759"/>
<protein>
    <recommendedName>
        <fullName evidence="8">Peroxisomal biogenesis factor 11</fullName>
    </recommendedName>
</protein>
<evidence type="ECO:0000256" key="1">
    <source>
        <dbReference type="ARBA" id="ARBA00022593"/>
    </source>
</evidence>
<reference evidence="6 7" key="1">
    <citation type="submission" date="2018-06" db="EMBL/GenBank/DDBJ databases">
        <title>A transcriptomic atlas of mushroom development highlights an independent origin of complex multicellularity.</title>
        <authorList>
            <consortium name="DOE Joint Genome Institute"/>
            <person name="Krizsan K."/>
            <person name="Almasi E."/>
            <person name="Merenyi Z."/>
            <person name="Sahu N."/>
            <person name="Viragh M."/>
            <person name="Koszo T."/>
            <person name="Mondo S."/>
            <person name="Kiss B."/>
            <person name="Balint B."/>
            <person name="Kues U."/>
            <person name="Barry K."/>
            <person name="Hegedus J.C."/>
            <person name="Henrissat B."/>
            <person name="Johnson J."/>
            <person name="Lipzen A."/>
            <person name="Ohm R."/>
            <person name="Nagy I."/>
            <person name="Pangilinan J."/>
            <person name="Yan J."/>
            <person name="Xiong Y."/>
            <person name="Grigoriev I.V."/>
            <person name="Hibbett D.S."/>
            <person name="Nagy L.G."/>
        </authorList>
    </citation>
    <scope>NUCLEOTIDE SEQUENCE [LARGE SCALE GENOMIC DNA]</scope>
    <source>
        <strain evidence="6 7">SZMC22713</strain>
    </source>
</reference>
<evidence type="ECO:0000256" key="3">
    <source>
        <dbReference type="ARBA" id="ARBA00023140"/>
    </source>
</evidence>
<keyword evidence="2" id="KW-0472">Membrane</keyword>
<name>A0A4R5XE49_9AGAM</name>
<feature type="region of interest" description="Disordered" evidence="5">
    <location>
        <begin position="38"/>
        <end position="58"/>
    </location>
</feature>
<dbReference type="Pfam" id="PF05648">
    <property type="entry name" value="PEX11"/>
    <property type="match status" value="1"/>
</dbReference>
<evidence type="ECO:0000313" key="7">
    <source>
        <dbReference type="Proteomes" id="UP000294933"/>
    </source>
</evidence>
<dbReference type="EMBL" id="ML170156">
    <property type="protein sequence ID" value="TDL29273.1"/>
    <property type="molecule type" value="Genomic_DNA"/>
</dbReference>
<dbReference type="STRING" id="50990.A0A4R5XE49"/>
<evidence type="ECO:0000256" key="2">
    <source>
        <dbReference type="ARBA" id="ARBA00023136"/>
    </source>
</evidence>
<proteinExistence type="predicted"/>
<keyword evidence="7" id="KW-1185">Reference proteome</keyword>
<dbReference type="VEuPathDB" id="FungiDB:BD410DRAFT_892604"/>
<dbReference type="PANTHER" id="PTHR12652">
    <property type="entry name" value="PEROXISOMAL BIOGENESIS FACTOR 11"/>
    <property type="match status" value="1"/>
</dbReference>
<keyword evidence="1" id="KW-0962">Peroxisome biogenesis</keyword>
<dbReference type="AlphaFoldDB" id="A0A4R5XE49"/>